<evidence type="ECO:0000256" key="1">
    <source>
        <dbReference type="ARBA" id="ARBA00022691"/>
    </source>
</evidence>
<dbReference type="Gene3D" id="3.20.20.70">
    <property type="entry name" value="Aldolase class I"/>
    <property type="match status" value="1"/>
</dbReference>
<evidence type="ECO:0000256" key="4">
    <source>
        <dbReference type="ARBA" id="ARBA00023014"/>
    </source>
</evidence>
<dbReference type="GO" id="GO:0051536">
    <property type="term" value="F:iron-sulfur cluster binding"/>
    <property type="evidence" value="ECO:0007669"/>
    <property type="project" value="UniProtKB-KW"/>
</dbReference>
<accession>A0A3B0QT87</accession>
<dbReference type="PROSITE" id="PS51918">
    <property type="entry name" value="RADICAL_SAM"/>
    <property type="match status" value="1"/>
</dbReference>
<dbReference type="GO" id="GO:0046872">
    <property type="term" value="F:metal ion binding"/>
    <property type="evidence" value="ECO:0007669"/>
    <property type="project" value="UniProtKB-KW"/>
</dbReference>
<dbReference type="SUPFAM" id="SSF102114">
    <property type="entry name" value="Radical SAM enzymes"/>
    <property type="match status" value="1"/>
</dbReference>
<evidence type="ECO:0000256" key="3">
    <source>
        <dbReference type="ARBA" id="ARBA00023004"/>
    </source>
</evidence>
<reference evidence="6" key="1">
    <citation type="submission" date="2018-06" db="EMBL/GenBank/DDBJ databases">
        <authorList>
            <person name="Zhirakovskaya E."/>
        </authorList>
    </citation>
    <scope>NUCLEOTIDE SEQUENCE</scope>
</reference>
<keyword evidence="4" id="KW-0411">Iron-sulfur</keyword>
<dbReference type="InterPro" id="IPR007197">
    <property type="entry name" value="rSAM"/>
</dbReference>
<dbReference type="InterPro" id="IPR013785">
    <property type="entry name" value="Aldolase_TIM"/>
</dbReference>
<evidence type="ECO:0000256" key="2">
    <source>
        <dbReference type="ARBA" id="ARBA00022723"/>
    </source>
</evidence>
<feature type="domain" description="Radical SAM core" evidence="5">
    <location>
        <begin position="112"/>
        <end position="343"/>
    </location>
</feature>
<name>A0A3B0QT87_9ZZZZ</name>
<keyword evidence="2" id="KW-0479">Metal-binding</keyword>
<organism evidence="6">
    <name type="scientific">hydrothermal vent metagenome</name>
    <dbReference type="NCBI Taxonomy" id="652676"/>
    <lineage>
        <taxon>unclassified sequences</taxon>
        <taxon>metagenomes</taxon>
        <taxon>ecological metagenomes</taxon>
    </lineage>
</organism>
<dbReference type="Pfam" id="PF04055">
    <property type="entry name" value="Radical_SAM"/>
    <property type="match status" value="1"/>
</dbReference>
<dbReference type="NCBIfam" id="NF045502">
    <property type="entry name" value="variant_rSAM"/>
    <property type="match status" value="1"/>
</dbReference>
<dbReference type="InterPro" id="IPR058240">
    <property type="entry name" value="rSAM_sf"/>
</dbReference>
<dbReference type="EMBL" id="UOEA01000041">
    <property type="protein sequence ID" value="VAV83442.1"/>
    <property type="molecule type" value="Genomic_DNA"/>
</dbReference>
<keyword evidence="1" id="KW-0949">S-adenosyl-L-methionine</keyword>
<dbReference type="GO" id="GO:0003824">
    <property type="term" value="F:catalytic activity"/>
    <property type="evidence" value="ECO:0007669"/>
    <property type="project" value="InterPro"/>
</dbReference>
<proteinExistence type="predicted"/>
<protein>
    <recommendedName>
        <fullName evidence="5">Radical SAM core domain-containing protein</fullName>
    </recommendedName>
</protein>
<evidence type="ECO:0000313" key="6">
    <source>
        <dbReference type="EMBL" id="VAV83442.1"/>
    </source>
</evidence>
<evidence type="ECO:0000259" key="5">
    <source>
        <dbReference type="PROSITE" id="PS51918"/>
    </source>
</evidence>
<sequence length="409" mass="45028">MADKVYIDNPGALKIDLMLRGIRLDSALEGHRLFKGRAGKGVDIILPKERLVNVPCGDEFTKASPYLLHSSGKHYVIAAPKDGRGVPVKVVAPPDFYSRTTTGGKPFSDIATLHGSYAVITPKPVCELFNKNAECRYCAGGFDKVDADSVVYTVDEVLETAEAILNEGASDIIYLSIGYSDCDDGGIEFLAPYIKALKKHFRCLVAVEALPPKGNKWIDETYGMGADSVLYNLELYDKELFETICPGLARTIGRDRYIEALKYAATIFPNGTVASHLIVGLEPPGSTRQGIDMLTGMGVVPILPIYRPRPGRALRIEPLTAEIIIPVYRHLYKAVKENEINMLWVRDISVVTTPSEGRALVGEESRGLTSLYEQFYKTKLGARTAWGLSTLRRKLRVRDTKGLVDSSKN</sequence>
<gene>
    <name evidence="6" type="ORF">MNBD_DELTA01-2038</name>
</gene>
<dbReference type="AlphaFoldDB" id="A0A3B0QT87"/>
<keyword evidence="3" id="KW-0408">Iron</keyword>